<comment type="similarity">
    <text evidence="1 2">Belongs to the UPF0251 family.</text>
</comment>
<dbReference type="InterPro" id="IPR002852">
    <property type="entry name" value="UPF0251"/>
</dbReference>
<protein>
    <recommendedName>
        <fullName evidence="2">UPF0251 protein WL1483_4533</fullName>
    </recommendedName>
</protein>
<dbReference type="Proteomes" id="UP000058114">
    <property type="component" value="Chromosome"/>
</dbReference>
<evidence type="ECO:0000256" key="1">
    <source>
        <dbReference type="ARBA" id="ARBA00009350"/>
    </source>
</evidence>
<dbReference type="PANTHER" id="PTHR37478">
    <property type="match status" value="1"/>
</dbReference>
<proteinExistence type="inferred from homology"/>
<dbReference type="RefSeq" id="WP_060584765.1">
    <property type="nucleotide sequence ID" value="NZ_CP013067.1"/>
</dbReference>
<dbReference type="InterPro" id="IPR013324">
    <property type="entry name" value="RNA_pol_sigma_r3/r4-like"/>
</dbReference>
<dbReference type="SUPFAM" id="SSF88659">
    <property type="entry name" value="Sigma3 and sigma4 domains of RNA polymerase sigma factors"/>
    <property type="match status" value="1"/>
</dbReference>
<dbReference type="InterPro" id="IPR036388">
    <property type="entry name" value="WH-like_DNA-bd_sf"/>
</dbReference>
<dbReference type="Pfam" id="PF02001">
    <property type="entry name" value="DUF134"/>
    <property type="match status" value="1"/>
</dbReference>
<dbReference type="EMBL" id="CP013067">
    <property type="protein sequence ID" value="ALP40700.1"/>
    <property type="molecule type" value="Genomic_DNA"/>
</dbReference>
<dbReference type="GO" id="GO:0003677">
    <property type="term" value="F:DNA binding"/>
    <property type="evidence" value="ECO:0007669"/>
    <property type="project" value="UniProtKB-KW"/>
</dbReference>
<dbReference type="Gene3D" id="1.10.10.10">
    <property type="entry name" value="Winged helix-like DNA-binding domain superfamily/Winged helix DNA-binding domain"/>
    <property type="match status" value="1"/>
</dbReference>
<evidence type="ECO:0000313" key="3">
    <source>
        <dbReference type="EMBL" id="ALP40700.1"/>
    </source>
</evidence>
<dbReference type="AlphaFoldDB" id="A0A0S2SGA0"/>
<reference evidence="3 4" key="2">
    <citation type="journal article" date="2016" name="Genome Announc.">
        <title>Complete Genome Sequence of the Highly Virulent Aeromonas schubertii Strain WL1483, Isolated from Diseased Snakehead Fish (Channa argus) in China.</title>
        <authorList>
            <person name="Liu L."/>
            <person name="Li N."/>
            <person name="Zhang D."/>
            <person name="Fu X."/>
            <person name="Shi C."/>
            <person name="Lin Q."/>
            <person name="Hao G."/>
        </authorList>
    </citation>
    <scope>NUCLEOTIDE SEQUENCE [LARGE SCALE GENOMIC DNA]</scope>
    <source>
        <strain evidence="3 4">WL1483</strain>
    </source>
</reference>
<gene>
    <name evidence="3" type="ORF">WL1483_4533</name>
</gene>
<evidence type="ECO:0000256" key="2">
    <source>
        <dbReference type="HAMAP-Rule" id="MF_00674"/>
    </source>
</evidence>
<reference evidence="4" key="1">
    <citation type="submission" date="2015-10" db="EMBL/GenBank/DDBJ databases">
        <title>Complete Genome Sequence of Aeromonas schubertii strain WL1483.</title>
        <authorList>
            <person name="Liu L."/>
        </authorList>
    </citation>
    <scope>NUCLEOTIDE SEQUENCE [LARGE SCALE GENOMIC DNA]</scope>
    <source>
        <strain evidence="4">WL1483</strain>
    </source>
</reference>
<dbReference type="PANTHER" id="PTHR37478:SF2">
    <property type="entry name" value="UPF0251 PROTEIN TK0562"/>
    <property type="match status" value="1"/>
</dbReference>
<keyword evidence="3" id="KW-0238">DNA-binding</keyword>
<dbReference type="KEGG" id="asr:WL1483_4533"/>
<dbReference type="PATRIC" id="fig|652.5.peg.1222"/>
<evidence type="ECO:0000313" key="4">
    <source>
        <dbReference type="Proteomes" id="UP000058114"/>
    </source>
</evidence>
<name>A0A0S2SGA0_9GAMM</name>
<accession>A0A0S2SGA0</accession>
<sequence length="99" mass="11049">MPRPRIPRHICGQPAHPCFKPSGTPLSQLERVTLADDEYEALRLVDLQGMQQQDAAVAMGVSRQTLANMLKSARFKVVSCLSEGKALMMQRQESEQEPL</sequence>
<organism evidence="3 4">
    <name type="scientific">Aeromonas schubertii</name>
    <dbReference type="NCBI Taxonomy" id="652"/>
    <lineage>
        <taxon>Bacteria</taxon>
        <taxon>Pseudomonadati</taxon>
        <taxon>Pseudomonadota</taxon>
        <taxon>Gammaproteobacteria</taxon>
        <taxon>Aeromonadales</taxon>
        <taxon>Aeromonadaceae</taxon>
        <taxon>Aeromonas</taxon>
    </lineage>
</organism>
<dbReference type="HAMAP" id="MF_00674">
    <property type="entry name" value="UPF0251"/>
    <property type="match status" value="1"/>
</dbReference>